<name>A0A1E5Q8X0_9PROT</name>
<accession>A0A1E5Q8X0</accession>
<reference evidence="2" key="1">
    <citation type="submission" date="2016-07" db="EMBL/GenBank/DDBJ databases">
        <authorList>
            <person name="Florea S."/>
            <person name="Webb J.S."/>
            <person name="Jaromczyk J."/>
            <person name="Schardl C.L."/>
        </authorList>
    </citation>
    <scope>NUCLEOTIDE SEQUENCE [LARGE SCALE GENOMIC DNA]</scope>
    <source>
        <strain evidence="2">MV-1</strain>
    </source>
</reference>
<evidence type="ECO:0000313" key="1">
    <source>
        <dbReference type="EMBL" id="OEJ67902.1"/>
    </source>
</evidence>
<protein>
    <submittedName>
        <fullName evidence="1">Uncharacterized protein</fullName>
    </submittedName>
</protein>
<dbReference type="STRING" id="28181.BEN30_07845"/>
<dbReference type="Proteomes" id="UP000095347">
    <property type="component" value="Unassembled WGS sequence"/>
</dbReference>
<dbReference type="AlphaFoldDB" id="A0A1E5Q8X0"/>
<gene>
    <name evidence="1" type="ORF">BEN30_07845</name>
</gene>
<organism evidence="1 2">
    <name type="scientific">Magnetovibrio blakemorei</name>
    <dbReference type="NCBI Taxonomy" id="28181"/>
    <lineage>
        <taxon>Bacteria</taxon>
        <taxon>Pseudomonadati</taxon>
        <taxon>Pseudomonadota</taxon>
        <taxon>Alphaproteobacteria</taxon>
        <taxon>Rhodospirillales</taxon>
        <taxon>Magnetovibrionaceae</taxon>
        <taxon>Magnetovibrio</taxon>
    </lineage>
</organism>
<evidence type="ECO:0000313" key="2">
    <source>
        <dbReference type="Proteomes" id="UP000095347"/>
    </source>
</evidence>
<sequence>MWTFDLHLHRLEIGPVPVTKLNPKTLQARSRTRKARPRTPFGSLWDIMGIDGRQWECLELVGF</sequence>
<comment type="caution">
    <text evidence="1">The sequence shown here is derived from an EMBL/GenBank/DDBJ whole genome shotgun (WGS) entry which is preliminary data.</text>
</comment>
<keyword evidence="2" id="KW-1185">Reference proteome</keyword>
<dbReference type="EMBL" id="MCGG01000018">
    <property type="protein sequence ID" value="OEJ67902.1"/>
    <property type="molecule type" value="Genomic_DNA"/>
</dbReference>
<proteinExistence type="predicted"/>